<dbReference type="Proteomes" id="UP001208570">
    <property type="component" value="Unassembled WGS sequence"/>
</dbReference>
<gene>
    <name evidence="2" type="ORF">LSH36_1447g00000</name>
</gene>
<feature type="chain" id="PRO_5041931817" evidence="1">
    <location>
        <begin position="19"/>
        <end position="89"/>
    </location>
</feature>
<reference evidence="2" key="1">
    <citation type="journal article" date="2023" name="Mol. Biol. Evol.">
        <title>Third-Generation Sequencing Reveals the Adaptive Role of the Epigenome in Three Deep-Sea Polychaetes.</title>
        <authorList>
            <person name="Perez M."/>
            <person name="Aroh O."/>
            <person name="Sun Y."/>
            <person name="Lan Y."/>
            <person name="Juniper S.K."/>
            <person name="Young C.R."/>
            <person name="Angers B."/>
            <person name="Qian P.Y."/>
        </authorList>
    </citation>
    <scope>NUCLEOTIDE SEQUENCE</scope>
    <source>
        <strain evidence="2">P08H-3</strain>
    </source>
</reference>
<proteinExistence type="predicted"/>
<protein>
    <submittedName>
        <fullName evidence="2">Uncharacterized protein</fullName>
    </submittedName>
</protein>
<evidence type="ECO:0000313" key="2">
    <source>
        <dbReference type="EMBL" id="KAK2140194.1"/>
    </source>
</evidence>
<keyword evidence="1" id="KW-0732">Signal</keyword>
<evidence type="ECO:0000313" key="3">
    <source>
        <dbReference type="Proteomes" id="UP001208570"/>
    </source>
</evidence>
<dbReference type="AlphaFoldDB" id="A0AAD9IT30"/>
<dbReference type="EMBL" id="JAODUP010001445">
    <property type="protein sequence ID" value="KAK2140194.1"/>
    <property type="molecule type" value="Genomic_DNA"/>
</dbReference>
<keyword evidence="3" id="KW-1185">Reference proteome</keyword>
<comment type="caution">
    <text evidence="2">The sequence shown here is derived from an EMBL/GenBank/DDBJ whole genome shotgun (WGS) entry which is preliminary data.</text>
</comment>
<feature type="signal peptide" evidence="1">
    <location>
        <begin position="1"/>
        <end position="18"/>
    </location>
</feature>
<evidence type="ECO:0000256" key="1">
    <source>
        <dbReference type="SAM" id="SignalP"/>
    </source>
</evidence>
<accession>A0AAD9IT30</accession>
<organism evidence="2 3">
    <name type="scientific">Paralvinella palmiformis</name>
    <dbReference type="NCBI Taxonomy" id="53620"/>
    <lineage>
        <taxon>Eukaryota</taxon>
        <taxon>Metazoa</taxon>
        <taxon>Spiralia</taxon>
        <taxon>Lophotrochozoa</taxon>
        <taxon>Annelida</taxon>
        <taxon>Polychaeta</taxon>
        <taxon>Sedentaria</taxon>
        <taxon>Canalipalpata</taxon>
        <taxon>Terebellida</taxon>
        <taxon>Terebelliformia</taxon>
        <taxon>Alvinellidae</taxon>
        <taxon>Paralvinella</taxon>
    </lineage>
</organism>
<name>A0AAD9IT30_9ANNE</name>
<sequence length="89" mass="9961">MMKWAVLCLALTFVAVEGWPRAVRSQGWYQCCCAEENPDCPAGCFICRNYVYSCECSTCSCYSGNEQEDSISNLRTSPKNGKITCTSYK</sequence>